<feature type="domain" description="Solute-binding protein family 3/N-terminal" evidence="6">
    <location>
        <begin position="53"/>
        <end position="284"/>
    </location>
</feature>
<dbReference type="InterPro" id="IPR001638">
    <property type="entry name" value="Solute-binding_3/MltF_N"/>
</dbReference>
<sequence length="298" mass="31225">MTKSRGAVAAAIVALMAAAPAMAQEAPNFNPDKITTDPALAAKLPEHIAKAGVLVVGSDTAYAPWEYISEKDGKTPEGIDVDIAEAMAKTLGLKLDFRTAAFDGILPALGAKYDLGISAFSISNERLKAVNFVSYSQTGALWAVKAGNPKAFKPDELCGRNVAIQSGSYFQRLLQDESQACVSAGKPEIEMIPFATQAEALTRVAADGADATVSGSATIGYAAKQSNGRLQTMRPAGKLGGFGLNGIAIAKKDTALTELVAEVTNKLIVDGVYKEIYGMWGIDDSNIPVAEINPKVKD</sequence>
<dbReference type="EMBL" id="JAKREW010000002">
    <property type="protein sequence ID" value="MCG7504164.1"/>
    <property type="molecule type" value="Genomic_DNA"/>
</dbReference>
<reference evidence="7 8" key="1">
    <citation type="submission" date="2022-02" db="EMBL/GenBank/DDBJ databases">
        <title>Draft genome sequence of Mezorhizobium retamae strain IRAMC:0171 isolated from Retama raetam nodules.</title>
        <authorList>
            <person name="Bengaied R."/>
            <person name="Sbissi I."/>
            <person name="Huber K."/>
            <person name="Ghodbane F."/>
            <person name="Nouioui I."/>
            <person name="Tarhouni M."/>
            <person name="Gtari M."/>
        </authorList>
    </citation>
    <scope>NUCLEOTIDE SEQUENCE [LARGE SCALE GENOMIC DNA]</scope>
    <source>
        <strain evidence="7 8">IRAMC:0171</strain>
    </source>
</reference>
<evidence type="ECO:0000259" key="6">
    <source>
        <dbReference type="SMART" id="SM00062"/>
    </source>
</evidence>
<evidence type="ECO:0000256" key="4">
    <source>
        <dbReference type="RuleBase" id="RU003744"/>
    </source>
</evidence>
<organism evidence="7 8">
    <name type="scientific">Mesorhizobium retamae</name>
    <dbReference type="NCBI Taxonomy" id="2912854"/>
    <lineage>
        <taxon>Bacteria</taxon>
        <taxon>Pseudomonadati</taxon>
        <taxon>Pseudomonadota</taxon>
        <taxon>Alphaproteobacteria</taxon>
        <taxon>Hyphomicrobiales</taxon>
        <taxon>Phyllobacteriaceae</taxon>
        <taxon>Mesorhizobium</taxon>
    </lineage>
</organism>
<dbReference type="PROSITE" id="PS01039">
    <property type="entry name" value="SBP_BACTERIAL_3"/>
    <property type="match status" value="1"/>
</dbReference>
<accession>A0ABS9QC10</accession>
<gene>
    <name evidence="7" type="ORF">L4923_03945</name>
</gene>
<dbReference type="SUPFAM" id="SSF53850">
    <property type="entry name" value="Periplasmic binding protein-like II"/>
    <property type="match status" value="1"/>
</dbReference>
<evidence type="ECO:0000313" key="8">
    <source>
        <dbReference type="Proteomes" id="UP001201701"/>
    </source>
</evidence>
<dbReference type="Proteomes" id="UP001201701">
    <property type="component" value="Unassembled WGS sequence"/>
</dbReference>
<evidence type="ECO:0000313" key="7">
    <source>
        <dbReference type="EMBL" id="MCG7504164.1"/>
    </source>
</evidence>
<dbReference type="InterPro" id="IPR018313">
    <property type="entry name" value="SBP_3_CS"/>
</dbReference>
<evidence type="ECO:0000256" key="5">
    <source>
        <dbReference type="SAM" id="SignalP"/>
    </source>
</evidence>
<proteinExistence type="inferred from homology"/>
<keyword evidence="3 5" id="KW-0732">Signal</keyword>
<keyword evidence="8" id="KW-1185">Reference proteome</keyword>
<evidence type="ECO:0000256" key="2">
    <source>
        <dbReference type="ARBA" id="ARBA00010333"/>
    </source>
</evidence>
<dbReference type="RefSeq" id="WP_239362206.1">
    <property type="nucleotide sequence ID" value="NZ_JAKREW010000002.1"/>
</dbReference>
<dbReference type="CDD" id="cd01004">
    <property type="entry name" value="PBP2_MidA_like"/>
    <property type="match status" value="1"/>
</dbReference>
<name>A0ABS9QC10_9HYPH</name>
<evidence type="ECO:0000256" key="1">
    <source>
        <dbReference type="ARBA" id="ARBA00004196"/>
    </source>
</evidence>
<evidence type="ECO:0000256" key="3">
    <source>
        <dbReference type="ARBA" id="ARBA00022729"/>
    </source>
</evidence>
<dbReference type="PANTHER" id="PTHR35936">
    <property type="entry name" value="MEMBRANE-BOUND LYTIC MUREIN TRANSGLYCOSYLASE F"/>
    <property type="match status" value="1"/>
</dbReference>
<comment type="similarity">
    <text evidence="2 4">Belongs to the bacterial solute-binding protein 3 family.</text>
</comment>
<comment type="caution">
    <text evidence="7">The sequence shown here is derived from an EMBL/GenBank/DDBJ whole genome shotgun (WGS) entry which is preliminary data.</text>
</comment>
<dbReference type="Gene3D" id="3.40.190.10">
    <property type="entry name" value="Periplasmic binding protein-like II"/>
    <property type="match status" value="2"/>
</dbReference>
<feature type="chain" id="PRO_5045680150" evidence="5">
    <location>
        <begin position="24"/>
        <end position="298"/>
    </location>
</feature>
<dbReference type="Pfam" id="PF00497">
    <property type="entry name" value="SBP_bac_3"/>
    <property type="match status" value="1"/>
</dbReference>
<protein>
    <submittedName>
        <fullName evidence="7">ABC transporter substrate-binding protein</fullName>
    </submittedName>
</protein>
<dbReference type="PANTHER" id="PTHR35936:SF17">
    <property type="entry name" value="ARGININE-BINDING EXTRACELLULAR PROTEIN ARTP"/>
    <property type="match status" value="1"/>
</dbReference>
<feature type="signal peptide" evidence="5">
    <location>
        <begin position="1"/>
        <end position="23"/>
    </location>
</feature>
<dbReference type="SMART" id="SM00062">
    <property type="entry name" value="PBPb"/>
    <property type="match status" value="1"/>
</dbReference>
<comment type="subcellular location">
    <subcellularLocation>
        <location evidence="1">Cell envelope</location>
    </subcellularLocation>
</comment>